<dbReference type="InterPro" id="IPR023214">
    <property type="entry name" value="HAD_sf"/>
</dbReference>
<dbReference type="SUPFAM" id="SSF56784">
    <property type="entry name" value="HAD-like"/>
    <property type="match status" value="1"/>
</dbReference>
<evidence type="ECO:0008006" key="2">
    <source>
        <dbReference type="Google" id="ProtNLM"/>
    </source>
</evidence>
<dbReference type="InterPro" id="IPR052419">
    <property type="entry name" value="5_3-deoxyribonucleotidase-like"/>
</dbReference>
<dbReference type="InterPro" id="IPR036412">
    <property type="entry name" value="HAD-like_sf"/>
</dbReference>
<dbReference type="InterPro" id="IPR010708">
    <property type="entry name" value="5'(3')-deoxyribonucleotidase"/>
</dbReference>
<dbReference type="Gene3D" id="3.40.50.1000">
    <property type="entry name" value="HAD superfamily/HAD-like"/>
    <property type="match status" value="1"/>
</dbReference>
<sequence length="185" mass="22145">MKSNRISVDVDSTLIDIMVNYCEIYNLDRNENKTKEDVEDWDFFEDWGLTVEEGLEIFGQIDLQNVSPICDDVNYYLENINANHIVDIVTNREEKFRMVLIKKLKSMDIVKETHYRRLILVKSEFEKLKLDYDIYIDDSPKLANLILNNPNKLQYLIDQPWNRGIKDIKNIIRVYNWNEIHEKIL</sequence>
<evidence type="ECO:0000313" key="1">
    <source>
        <dbReference type="EMBL" id="KKL71518.1"/>
    </source>
</evidence>
<dbReference type="Pfam" id="PF06941">
    <property type="entry name" value="NT5C"/>
    <property type="match status" value="1"/>
</dbReference>
<dbReference type="GO" id="GO:0009264">
    <property type="term" value="P:deoxyribonucleotide catabolic process"/>
    <property type="evidence" value="ECO:0007669"/>
    <property type="project" value="InterPro"/>
</dbReference>
<dbReference type="GO" id="GO:0008253">
    <property type="term" value="F:5'-nucleotidase activity"/>
    <property type="evidence" value="ECO:0007669"/>
    <property type="project" value="InterPro"/>
</dbReference>
<dbReference type="PANTHER" id="PTHR35134">
    <property type="entry name" value="NUCLEOTIDASE YQFW-RELATED"/>
    <property type="match status" value="1"/>
</dbReference>
<dbReference type="AlphaFoldDB" id="A0A0F9EBT4"/>
<proteinExistence type="predicted"/>
<reference evidence="1" key="1">
    <citation type="journal article" date="2015" name="Nature">
        <title>Complex archaea that bridge the gap between prokaryotes and eukaryotes.</title>
        <authorList>
            <person name="Spang A."/>
            <person name="Saw J.H."/>
            <person name="Jorgensen S.L."/>
            <person name="Zaremba-Niedzwiedzka K."/>
            <person name="Martijn J."/>
            <person name="Lind A.E."/>
            <person name="van Eijk R."/>
            <person name="Schleper C."/>
            <person name="Guy L."/>
            <person name="Ettema T.J."/>
        </authorList>
    </citation>
    <scope>NUCLEOTIDE SEQUENCE</scope>
</reference>
<gene>
    <name evidence="1" type="ORF">LCGC14_2094130</name>
</gene>
<dbReference type="EMBL" id="LAZR01025568">
    <property type="protein sequence ID" value="KKL71518.1"/>
    <property type="molecule type" value="Genomic_DNA"/>
</dbReference>
<protein>
    <recommendedName>
        <fullName evidence="2">Nucleotidase</fullName>
    </recommendedName>
</protein>
<comment type="caution">
    <text evidence="1">The sequence shown here is derived from an EMBL/GenBank/DDBJ whole genome shotgun (WGS) entry which is preliminary data.</text>
</comment>
<organism evidence="1">
    <name type="scientific">marine sediment metagenome</name>
    <dbReference type="NCBI Taxonomy" id="412755"/>
    <lineage>
        <taxon>unclassified sequences</taxon>
        <taxon>metagenomes</taxon>
        <taxon>ecological metagenomes</taxon>
    </lineage>
</organism>
<name>A0A0F9EBT4_9ZZZZ</name>
<dbReference type="PANTHER" id="PTHR35134:SF2">
    <property type="entry name" value="NUCLEOTIDASE YQFW-RELATED"/>
    <property type="match status" value="1"/>
</dbReference>
<accession>A0A0F9EBT4</accession>